<dbReference type="Proteomes" id="UP001642484">
    <property type="component" value="Unassembled WGS sequence"/>
</dbReference>
<evidence type="ECO:0000313" key="2">
    <source>
        <dbReference type="EMBL" id="CAK9068991.1"/>
    </source>
</evidence>
<proteinExistence type="predicted"/>
<sequence length="339" mass="38667">MKEYWIQYKRQSQAEHKASFPTFWRVWSSHYSFMRFRSTSSHAQCSECVKHKALISSLADHLNARKVQQDLLYTHLQAQFRDRSCYWRMRGLARARGLDVVCIQDGIDQSKFIVPRTSLMRAKTFEGFMRPKLHLVGVIAHGRHVAFYISEPNIPKDSNTSCEILADSLQRLAVAGVDLSACRVTLQADNTCREVKNGILMRYVASLVSDGVIGSGRLSFLRTGHSHEDIDQLFGRVASFIKLKVRTALTSSDFVHALEEFTRQLDRPFEPQRFVVKLDSIRDWRGWLSEAMPVSLKGIGGPGAPHVMHFCRRVDAGLLLQREATMFELRLALVRPLCA</sequence>
<dbReference type="Pfam" id="PF25273">
    <property type="entry name" value="DUF7869"/>
    <property type="match status" value="1"/>
</dbReference>
<feature type="domain" description="DUF7869" evidence="1">
    <location>
        <begin position="132"/>
        <end position="296"/>
    </location>
</feature>
<dbReference type="PANTHER" id="PTHR33153">
    <property type="entry name" value="MYND-TYPE DOMAIN-CONTAINING PROTEIN"/>
    <property type="match status" value="1"/>
</dbReference>
<reference evidence="2 3" key="1">
    <citation type="submission" date="2024-02" db="EMBL/GenBank/DDBJ databases">
        <authorList>
            <person name="Chen Y."/>
            <person name="Shah S."/>
            <person name="Dougan E. K."/>
            <person name="Thang M."/>
            <person name="Chan C."/>
        </authorList>
    </citation>
    <scope>NUCLEOTIDE SEQUENCE [LARGE SCALE GENOMIC DNA]</scope>
</reference>
<keyword evidence="3" id="KW-1185">Reference proteome</keyword>
<gene>
    <name evidence="2" type="ORF">CCMP2556_LOCUS33907</name>
</gene>
<evidence type="ECO:0000313" key="3">
    <source>
        <dbReference type="Proteomes" id="UP001642484"/>
    </source>
</evidence>
<dbReference type="EMBL" id="CAXAMN010022392">
    <property type="protein sequence ID" value="CAK9068991.1"/>
    <property type="molecule type" value="Genomic_DNA"/>
</dbReference>
<name>A0ABP0NZN9_9DINO</name>
<accession>A0ABP0NZN9</accession>
<evidence type="ECO:0000259" key="1">
    <source>
        <dbReference type="Pfam" id="PF25273"/>
    </source>
</evidence>
<organism evidence="2 3">
    <name type="scientific">Durusdinium trenchii</name>
    <dbReference type="NCBI Taxonomy" id="1381693"/>
    <lineage>
        <taxon>Eukaryota</taxon>
        <taxon>Sar</taxon>
        <taxon>Alveolata</taxon>
        <taxon>Dinophyceae</taxon>
        <taxon>Suessiales</taxon>
        <taxon>Symbiodiniaceae</taxon>
        <taxon>Durusdinium</taxon>
    </lineage>
</organism>
<comment type="caution">
    <text evidence="2">The sequence shown here is derived from an EMBL/GenBank/DDBJ whole genome shotgun (WGS) entry which is preliminary data.</text>
</comment>
<dbReference type="PANTHER" id="PTHR33153:SF3">
    <property type="entry name" value="TRAFFICKING PROTEIN PARTICLE COMPLEX SUBUNIT 11 DOMAIN-CONTAINING PROTEIN"/>
    <property type="match status" value="1"/>
</dbReference>
<protein>
    <recommendedName>
        <fullName evidence="1">DUF7869 domain-containing protein</fullName>
    </recommendedName>
</protein>
<dbReference type="InterPro" id="IPR057191">
    <property type="entry name" value="DUF7869"/>
</dbReference>